<feature type="transmembrane region" description="Helical" evidence="9">
    <location>
        <begin position="221"/>
        <end position="242"/>
    </location>
</feature>
<name>A0A6P4YWP1_BRABE</name>
<keyword evidence="5 9" id="KW-0812">Transmembrane</keyword>
<reference evidence="11" key="1">
    <citation type="submission" date="2025-08" db="UniProtKB">
        <authorList>
            <consortium name="RefSeq"/>
        </authorList>
    </citation>
    <scope>IDENTIFICATION</scope>
    <source>
        <tissue evidence="11">Gonad</tissue>
    </source>
</reference>
<evidence type="ECO:0000256" key="4">
    <source>
        <dbReference type="ARBA" id="ARBA00022519"/>
    </source>
</evidence>
<keyword evidence="7 9" id="KW-0472">Membrane</keyword>
<keyword evidence="3" id="KW-1003">Cell membrane</keyword>
<gene>
    <name evidence="11" type="primary">LOC109469179</name>
</gene>
<comment type="subcellular location">
    <subcellularLocation>
        <location evidence="1">Cell inner membrane</location>
        <topology evidence="1">Multi-pass membrane protein</topology>
    </subcellularLocation>
</comment>
<dbReference type="OrthoDB" id="10254418at2759"/>
<feature type="transmembrane region" description="Helical" evidence="9">
    <location>
        <begin position="397"/>
        <end position="417"/>
    </location>
</feature>
<feature type="transmembrane region" description="Helical" evidence="9">
    <location>
        <begin position="368"/>
        <end position="391"/>
    </location>
</feature>
<dbReference type="PANTHER" id="PTHR30574:SF1">
    <property type="entry name" value="SULPHUR TRANSPORT DOMAIN-CONTAINING PROTEIN"/>
    <property type="match status" value="1"/>
</dbReference>
<organism evidence="10 11">
    <name type="scientific">Branchiostoma belcheri</name>
    <name type="common">Amphioxus</name>
    <dbReference type="NCBI Taxonomy" id="7741"/>
    <lineage>
        <taxon>Eukaryota</taxon>
        <taxon>Metazoa</taxon>
        <taxon>Chordata</taxon>
        <taxon>Cephalochordata</taxon>
        <taxon>Leptocardii</taxon>
        <taxon>Amphioxiformes</taxon>
        <taxon>Branchiostomatidae</taxon>
        <taxon>Branchiostoma</taxon>
    </lineage>
</organism>
<evidence type="ECO:0000256" key="2">
    <source>
        <dbReference type="ARBA" id="ARBA00022448"/>
    </source>
</evidence>
<dbReference type="InterPro" id="IPR007272">
    <property type="entry name" value="Sulf_transp_TsuA/YedE"/>
</dbReference>
<evidence type="ECO:0000313" key="11">
    <source>
        <dbReference type="RefSeq" id="XP_019623162.1"/>
    </source>
</evidence>
<dbReference type="RefSeq" id="XP_019623162.1">
    <property type="nucleotide sequence ID" value="XM_019767603.1"/>
</dbReference>
<feature type="transmembrane region" description="Helical" evidence="9">
    <location>
        <begin position="323"/>
        <end position="347"/>
    </location>
</feature>
<dbReference type="GO" id="GO:0005886">
    <property type="term" value="C:plasma membrane"/>
    <property type="evidence" value="ECO:0007669"/>
    <property type="project" value="UniProtKB-SubCell"/>
</dbReference>
<evidence type="ECO:0000256" key="9">
    <source>
        <dbReference type="SAM" id="Phobius"/>
    </source>
</evidence>
<evidence type="ECO:0000256" key="6">
    <source>
        <dbReference type="ARBA" id="ARBA00022989"/>
    </source>
</evidence>
<evidence type="ECO:0000256" key="8">
    <source>
        <dbReference type="SAM" id="MobiDB-lite"/>
    </source>
</evidence>
<feature type="transmembrane region" description="Helical" evidence="9">
    <location>
        <begin position="184"/>
        <end position="209"/>
    </location>
</feature>
<proteinExistence type="predicted"/>
<dbReference type="AlphaFoldDB" id="A0A6P4YWP1"/>
<keyword evidence="10" id="KW-1185">Reference proteome</keyword>
<dbReference type="KEGG" id="bbel:109469179"/>
<evidence type="ECO:0000256" key="7">
    <source>
        <dbReference type="ARBA" id="ARBA00023136"/>
    </source>
</evidence>
<evidence type="ECO:0000256" key="3">
    <source>
        <dbReference type="ARBA" id="ARBA00022475"/>
    </source>
</evidence>
<feature type="transmembrane region" description="Helical" evidence="9">
    <location>
        <begin position="138"/>
        <end position="163"/>
    </location>
</feature>
<evidence type="ECO:0000313" key="10">
    <source>
        <dbReference type="Proteomes" id="UP000515135"/>
    </source>
</evidence>
<dbReference type="PANTHER" id="PTHR30574">
    <property type="entry name" value="INNER MEMBRANE PROTEIN YEDE"/>
    <property type="match status" value="1"/>
</dbReference>
<keyword evidence="6 9" id="KW-1133">Transmembrane helix</keyword>
<dbReference type="Proteomes" id="UP000515135">
    <property type="component" value="Unplaced"/>
</dbReference>
<dbReference type="Pfam" id="PF04143">
    <property type="entry name" value="Sulf_transp"/>
    <property type="match status" value="1"/>
</dbReference>
<feature type="transmembrane region" description="Helical" evidence="9">
    <location>
        <begin position="429"/>
        <end position="456"/>
    </location>
</feature>
<keyword evidence="2" id="KW-0813">Transport</keyword>
<accession>A0A6P4YWP1</accession>
<sequence length="460" mass="48059">MSRGTSMAPVTACSVYGPSKLRCWCTQPSQKRHELDSSPLSTSVGMRPTQKLTAGSDGGVHIMDNKAMSRQRVAKQQSGNARNDGDEKIAGDEELSSRKSALSMIACVLAGITFGFAVEKGRVFEPAAVRGQMSFSRFIMLKMFLSAVATGMVGMSIVSMLPFGKPKFDQMRVRFFRKFVGKRGVLAAGLGGFIHGVGMTICASCPGVLYIQLGTGTPNAVLTLCGALSGAFLYGMVELTVVRLSKPGAVACSNTLDQFLGTPYFVAALPIAAMLATCVFALELFQPWGSDLTQPNSAVASALELRAWPPYLSGMLAGSVQGVLVLTLGDVIGSSTSYAALASLVLVTEKMERLSPYLRSYKRSPAAWAQVLFCLSSVLGGFLSASFSGAYGTVPGVTGLAAYLGGVIMVFGARTASGCTSGHGLSGSGILFLLSFVVLPAMYLGGVLTAAVMSVLQGQV</sequence>
<evidence type="ECO:0000256" key="5">
    <source>
        <dbReference type="ARBA" id="ARBA00022692"/>
    </source>
</evidence>
<feature type="compositionally biased region" description="Basic and acidic residues" evidence="8">
    <location>
        <begin position="83"/>
        <end position="92"/>
    </location>
</feature>
<feature type="transmembrane region" description="Helical" evidence="9">
    <location>
        <begin position="263"/>
        <end position="282"/>
    </location>
</feature>
<evidence type="ECO:0000256" key="1">
    <source>
        <dbReference type="ARBA" id="ARBA00004429"/>
    </source>
</evidence>
<keyword evidence="4" id="KW-0997">Cell inner membrane</keyword>
<protein>
    <submittedName>
        <fullName evidence="11">Uncharacterized protein LOC109469179 isoform X1</fullName>
    </submittedName>
</protein>
<dbReference type="GeneID" id="109469179"/>
<feature type="region of interest" description="Disordered" evidence="8">
    <location>
        <begin position="32"/>
        <end position="92"/>
    </location>
</feature>